<dbReference type="FunCoup" id="A0A674NI47">
    <property type="interactions" value="960"/>
</dbReference>
<dbReference type="SUPFAM" id="SSF47592">
    <property type="entry name" value="SWIB/MDM2 domain"/>
    <property type="match status" value="1"/>
</dbReference>
<dbReference type="SMART" id="SM00151">
    <property type="entry name" value="SWIB"/>
    <property type="match status" value="1"/>
</dbReference>
<evidence type="ECO:0000313" key="4">
    <source>
        <dbReference type="Ensembl" id="ENSTRUP00000072951.1"/>
    </source>
</evidence>
<dbReference type="GO" id="GO:0005654">
    <property type="term" value="C:nucleoplasm"/>
    <property type="evidence" value="ECO:0007669"/>
    <property type="project" value="UniProtKB-ARBA"/>
</dbReference>
<protein>
    <submittedName>
        <fullName evidence="4">SWI/SNF related BAF chromatin remodeling complex subunit D2</fullName>
    </submittedName>
</protein>
<dbReference type="InterPro" id="IPR036885">
    <property type="entry name" value="SWIB_MDM2_dom_sf"/>
</dbReference>
<dbReference type="PROSITE" id="PS51925">
    <property type="entry name" value="SWIB_MDM2"/>
    <property type="match status" value="1"/>
</dbReference>
<keyword evidence="5" id="KW-1185">Reference proteome</keyword>
<dbReference type="Proteomes" id="UP000005226">
    <property type="component" value="Chromosome 1"/>
</dbReference>
<dbReference type="PANTHER" id="PTHR13844">
    <property type="entry name" value="SWI/SNF-RELATED MATRIX-ASSOCIATED ACTIN-DEPENDENT REGULATOR OF CHROMATIN SUBFAMILY D"/>
    <property type="match status" value="1"/>
</dbReference>
<reference evidence="4" key="2">
    <citation type="submission" date="2025-08" db="UniProtKB">
        <authorList>
            <consortium name="Ensembl"/>
        </authorList>
    </citation>
    <scope>IDENTIFICATION</scope>
</reference>
<feature type="compositionally biased region" description="Low complexity" evidence="2">
    <location>
        <begin position="48"/>
        <end position="60"/>
    </location>
</feature>
<dbReference type="Ensembl" id="ENSTRUT00000079327.1">
    <property type="protein sequence ID" value="ENSTRUP00000072951.1"/>
    <property type="gene ID" value="ENSTRUG00000030431.1"/>
</dbReference>
<feature type="region of interest" description="Disordered" evidence="2">
    <location>
        <begin position="1"/>
        <end position="70"/>
    </location>
</feature>
<feature type="domain" description="DM2" evidence="3">
    <location>
        <begin position="217"/>
        <end position="306"/>
    </location>
</feature>
<evidence type="ECO:0000256" key="1">
    <source>
        <dbReference type="ARBA" id="ARBA00010619"/>
    </source>
</evidence>
<evidence type="ECO:0000313" key="5">
    <source>
        <dbReference type="Proteomes" id="UP000005226"/>
    </source>
</evidence>
<dbReference type="Pfam" id="PF02201">
    <property type="entry name" value="SWIB"/>
    <property type="match status" value="1"/>
</dbReference>
<dbReference type="InterPro" id="IPR003121">
    <property type="entry name" value="SWIB_MDM2_domain"/>
</dbReference>
<organism evidence="4 5">
    <name type="scientific">Takifugu rubripes</name>
    <name type="common">Japanese pufferfish</name>
    <name type="synonym">Fugu rubripes</name>
    <dbReference type="NCBI Taxonomy" id="31033"/>
    <lineage>
        <taxon>Eukaryota</taxon>
        <taxon>Metazoa</taxon>
        <taxon>Chordata</taxon>
        <taxon>Craniata</taxon>
        <taxon>Vertebrata</taxon>
        <taxon>Euteleostomi</taxon>
        <taxon>Actinopterygii</taxon>
        <taxon>Neopterygii</taxon>
        <taxon>Teleostei</taxon>
        <taxon>Neoteleostei</taxon>
        <taxon>Acanthomorphata</taxon>
        <taxon>Eupercaria</taxon>
        <taxon>Tetraodontiformes</taxon>
        <taxon>Tetradontoidea</taxon>
        <taxon>Tetraodontidae</taxon>
        <taxon>Takifugu</taxon>
    </lineage>
</organism>
<sequence>MPPNRAGGPMASMGGQMPGPSYGGGNMAMRPGMGPPGMDPSRKRFLHQHPQQQQQEALGGLRRGAKRRKMADKVLPQRIRDLVPESQAYMDLLAFERKLDQTISRKRMEIQEQKRKLRIYISNTYTPSKPEGEDSEKVASWELRVEGKLLEEPGKQKKKFSSFFKSLVIELDKELYGPDNHLVEWHRMPTTQETDGFQVKRPGDVNVKCTLLFMLDHQPPQYKLDPRLARLLGVHTQTRASIMQALWLYIKNNKLQDCHEKDTPDPIIINHTISVDPADQKKTACYDIDVEVDDPLKSQMNNFLSSTTNQQEIAALEMKIHETIEYINQLKTERDFMLSFSNNPQDFIQDWLKSQSRDLKLMTDVTGNPEEERRTEFYQAPWVPEAVSRYVFSKVQQRRQELEQVLGIRLT</sequence>
<accession>A0A674NI47</accession>
<gene>
    <name evidence="4" type="primary">LOC101062155</name>
</gene>
<evidence type="ECO:0000259" key="3">
    <source>
        <dbReference type="PROSITE" id="PS51925"/>
    </source>
</evidence>
<dbReference type="AlphaFoldDB" id="A0A674NI47"/>
<dbReference type="GeneTree" id="ENSGT00940000158654"/>
<dbReference type="OMA" id="DYHEKEY"/>
<dbReference type="InterPro" id="IPR019835">
    <property type="entry name" value="SWIB_domain"/>
</dbReference>
<reference evidence="4" key="3">
    <citation type="submission" date="2025-09" db="UniProtKB">
        <authorList>
            <consortium name="Ensembl"/>
        </authorList>
    </citation>
    <scope>IDENTIFICATION</scope>
</reference>
<evidence type="ECO:0000256" key="2">
    <source>
        <dbReference type="SAM" id="MobiDB-lite"/>
    </source>
</evidence>
<dbReference type="Gene3D" id="1.10.245.10">
    <property type="entry name" value="SWIB/MDM2 domain"/>
    <property type="match status" value="1"/>
</dbReference>
<reference evidence="4 5" key="1">
    <citation type="journal article" date="2011" name="Genome Biol. Evol.">
        <title>Integration of the genetic map and genome assembly of fugu facilitates insights into distinct features of genome evolution in teleosts and mammals.</title>
        <authorList>
            <person name="Kai W."/>
            <person name="Kikuchi K."/>
            <person name="Tohari S."/>
            <person name="Chew A.K."/>
            <person name="Tay A."/>
            <person name="Fujiwara A."/>
            <person name="Hosoya S."/>
            <person name="Suetake H."/>
            <person name="Naruse K."/>
            <person name="Brenner S."/>
            <person name="Suzuki Y."/>
            <person name="Venkatesh B."/>
        </authorList>
    </citation>
    <scope>NUCLEOTIDE SEQUENCE [LARGE SCALE GENOMIC DNA]</scope>
</reference>
<name>A0A674NI47_TAKRU</name>
<dbReference type="InParanoid" id="A0A674NI47"/>
<proteinExistence type="inferred from homology"/>
<comment type="similarity">
    <text evidence="1">Belongs to the SMARCD family.</text>
</comment>